<evidence type="ECO:0000259" key="7">
    <source>
        <dbReference type="Pfam" id="PF00520"/>
    </source>
</evidence>
<feature type="transmembrane region" description="Helical" evidence="6">
    <location>
        <begin position="1392"/>
        <end position="1417"/>
    </location>
</feature>
<feature type="region of interest" description="Disordered" evidence="5">
    <location>
        <begin position="158"/>
        <end position="254"/>
    </location>
</feature>
<feature type="region of interest" description="Disordered" evidence="5">
    <location>
        <begin position="2061"/>
        <end position="2085"/>
    </location>
</feature>
<dbReference type="GO" id="GO:0005248">
    <property type="term" value="F:voltage-gated sodium channel activity"/>
    <property type="evidence" value="ECO:0007669"/>
    <property type="project" value="TreeGrafter"/>
</dbReference>
<dbReference type="Gene3D" id="1.10.287.70">
    <property type="match status" value="1"/>
</dbReference>
<evidence type="ECO:0000256" key="6">
    <source>
        <dbReference type="SAM" id="Phobius"/>
    </source>
</evidence>
<feature type="domain" description="Ion transport" evidence="7">
    <location>
        <begin position="1191"/>
        <end position="1424"/>
    </location>
</feature>
<proteinExistence type="predicted"/>
<dbReference type="EMBL" id="LSRX01001513">
    <property type="protein sequence ID" value="OLP79201.1"/>
    <property type="molecule type" value="Genomic_DNA"/>
</dbReference>
<dbReference type="SUPFAM" id="SSF81324">
    <property type="entry name" value="Voltage-gated potassium channels"/>
    <property type="match status" value="1"/>
</dbReference>
<keyword evidence="3 6" id="KW-1133">Transmembrane helix</keyword>
<evidence type="ECO:0000256" key="4">
    <source>
        <dbReference type="ARBA" id="ARBA00023136"/>
    </source>
</evidence>
<feature type="compositionally biased region" description="Basic and acidic residues" evidence="5">
    <location>
        <begin position="219"/>
        <end position="230"/>
    </location>
</feature>
<feature type="region of interest" description="Disordered" evidence="5">
    <location>
        <begin position="1108"/>
        <end position="1138"/>
    </location>
</feature>
<feature type="compositionally biased region" description="Low complexity" evidence="5">
    <location>
        <begin position="1116"/>
        <end position="1133"/>
    </location>
</feature>
<reference evidence="8 9" key="1">
    <citation type="submission" date="2016-02" db="EMBL/GenBank/DDBJ databases">
        <title>Genome analysis of coral dinoflagellate symbionts highlights evolutionary adaptations to a symbiotic lifestyle.</title>
        <authorList>
            <person name="Aranda M."/>
            <person name="Li Y."/>
            <person name="Liew Y.J."/>
            <person name="Baumgarten S."/>
            <person name="Simakov O."/>
            <person name="Wilson M."/>
            <person name="Piel J."/>
            <person name="Ashoor H."/>
            <person name="Bougouffa S."/>
            <person name="Bajic V.B."/>
            <person name="Ryu T."/>
            <person name="Ravasi T."/>
            <person name="Bayer T."/>
            <person name="Micklem G."/>
            <person name="Kim H."/>
            <person name="Bhak J."/>
            <person name="Lajeunesse T.C."/>
            <person name="Voolstra C.R."/>
        </authorList>
    </citation>
    <scope>NUCLEOTIDE SEQUENCE [LARGE SCALE GENOMIC DNA]</scope>
    <source>
        <strain evidence="8 9">CCMP2467</strain>
    </source>
</reference>
<evidence type="ECO:0000313" key="8">
    <source>
        <dbReference type="EMBL" id="OLP79201.1"/>
    </source>
</evidence>
<protein>
    <submittedName>
        <fullName evidence="8">Sodium channel protein 60E</fullName>
    </submittedName>
</protein>
<evidence type="ECO:0000256" key="1">
    <source>
        <dbReference type="ARBA" id="ARBA00004141"/>
    </source>
</evidence>
<dbReference type="InterPro" id="IPR027359">
    <property type="entry name" value="Volt_channel_dom_sf"/>
</dbReference>
<keyword evidence="8" id="KW-0407">Ion channel</keyword>
<dbReference type="Proteomes" id="UP000186817">
    <property type="component" value="Unassembled WGS sequence"/>
</dbReference>
<gene>
    <name evidence="8" type="primary">NaCP60E</name>
    <name evidence="8" type="ORF">AK812_SmicGene40546</name>
</gene>
<dbReference type="PANTHER" id="PTHR10037">
    <property type="entry name" value="VOLTAGE-GATED CATION CHANNEL CALCIUM AND SODIUM"/>
    <property type="match status" value="1"/>
</dbReference>
<evidence type="ECO:0000256" key="2">
    <source>
        <dbReference type="ARBA" id="ARBA00022692"/>
    </source>
</evidence>
<comment type="subcellular location">
    <subcellularLocation>
        <location evidence="1">Membrane</location>
        <topology evidence="1">Multi-pass membrane protein</topology>
    </subcellularLocation>
</comment>
<evidence type="ECO:0000256" key="3">
    <source>
        <dbReference type="ARBA" id="ARBA00022989"/>
    </source>
</evidence>
<sequence>MLGLKRQPTEEWATWNKRSLRHCRLALFHCGGIRWSSFVLSQIWTAVGHICRGDPVGNQIFGWRSLAWWEDQKNAGNPIKHASRFNAFMDIDRQLSDTAGKAWAELAHDRSAWANLEGTCVSKYDVPWSSGKQSSLTNLAPNPSQSGDEQFLRAILDEPEPKRQDKRTHSNTSKQQSRSKPKQKPHARQMMEERNRKQQPGRQRVDNSSAPNLDTDPDTQDHNHNREDSNTWRGSPHFAGTIPPEITFPTSSGGTDWLPLNHDCWEVTIKPSASQGNASSSAGLPPLRTVRVGQAGPLATAPIFSRGIRGRLAPLDAPDTWLFTITEAPALDDLEPNSLFTVEGDAFELQLQPQGWLMTVVTLAPSTARTIRQAQVEAYLTKIARLAQNLPGGGPIQVLAESALTDLLLDSQTESQLLRDLETEHYVDNLRSGGSSSSSTVTTAVGDPATLQAVTESMPALAGALYGLQHGAANEHWQTLAEIAIMLQAVLDGGTVSHPADVIAASRGILTSNLARARRSNRARSILLELRGIGEHLQGWPSCEVNTVHAALLAALEEVEELMQPTIQGNLPLQNADGSVLGGNASRAGGTDQRDDDWWLHDRHHGLGNAPGAEADARSYAAGGGTRPWMGTIGEPSVRGRFAGGRGGDGDGFGLWVPNVRGRTCTDVSAERLREDGAVDGNRLREETAVDGDGTGGRLWVPSDKEDMSAVRAYGRSLNDLKALTRRLDCERRSLTKNSALAMLLVTVCRRILPARKIDPSELMNIPASHQGYLRILDFYFFSDASLYCFGEHFSGPNWFTRLKRNVAILSVSDGDGKSVYNDFAVSGEYKTPGAPLAPDNGPLQSIEAADENGRVFDRRHDAEFKLLTGLCGMVPAERRSTWRARATLWSKKPLCRSCAEAVGQVERLFPKLKVNIVVGEPKSENDGSLVSCSVPNGKTLEANGFRAMWSLSMYDVEHPSFALKAAVAANVLAPPSLTLEQVRELQEAEIVEYSKPDFQNELCTALETTPEKRAHVRQQLCLQVQVPIVGRLGFEPTALGVSQATLAILQYHGEAQGREFHMHGSSLRQSSRWRGRHRGSFEAVCASRDMAVAAVLARRSASKNELQDPYNHLVSSKNSSRSLSKSPKSSRSGEGPALFGAEEVKSQAVSTVSKREVDQDEFQEILEEQGLADFKEEEPIKPKIVERTEFESAVGILIALNSLVMGLEADATEKRAVGWIFVENFFCLLWITEMLLKLWAFHLAYFRSGWNVFDFSLVLLNIFETWVIPSLAIEDLDAIGVLRIVRVLRILRLLRLIRLMKLFKNLWLIIVGFRESLSTLFWVLMLLSVVVYVFAIFLRLTLSCSEQHPRWLECDDYFGSMPKAMYTLFQIITLESWSQEFARPIVKQQPIFFVFFMFFLFLTTFGILNIIVGVIVENTLNAAKQNMELQERRLQRQLRQAAAFGFFSVLDFWPFKLQLLRLPLPGLLDLADCRRMLESSDQLTQAFGPEAAEPPRRSYTGPLAGLSSPGVRYYAVIGGEGVRPALYRSFREYSRLLCRGPGGMAANSGNVGIEDVLLYEPSPQIYLYEHQAADGDGVLECMAVVVMKRDHGLLLGVPRGLLADAEVAAGLVAPMEDMLGPSTVVTCDAAYLADGVLTAAPGRSLSITLLDVSAEVLLRLSPMEPEEPPELLITFDSGSPELLPEPTSLAVAAQAWTTDPSAAMLERVTFYSADEAPGPAGDTGKKPRPRLHLTRADLEASAQKPTTNAAKETLNGWACGPDGDTDGGATSSHGPARWNGPAAAGAQPARVYRSSCPSSTTSGRQSWSLTPVPAIAQVKLGPPPAAKAPMLRPVCAAEEEGQEAEDVEEDPSAQNPLAQAMLAQSQALTSLVQQLATSSADPVLDLGVAGSVGVRGATQRAHFQEELAQGKGLFFRQVLQNRARRMAPSQVAAGSPAGMLEQGLTMSRYWERFGGWANARDMALVAYQVGLIFDAMMGERYDLAKDHLALLAVSLEQCALDGSRMDIGYQLTWLEEPPSSMFMARPGNHPRGRAFAPLASQKWITVVLAYLKELDTIQARRGDAQRPSAPRPPPADPADSLGLHASPTLAATCGPDVSNEALQAQVAKSISTTISFDDFAASLPRWLPKSRTPFGAFVASTFSSPCGRLGNAPASAVLPLPLPYLGLFAGSGPKLPRATWRRLRHRRLLHIIVCALDFVFCRGARPSREALWRAPNSHQRRCYARLGAFITACESREDRYILPPGRSGFDLLARLVELEAFASTFEAPSSYTGLADPPRQEPLNSDAPVAGRPVVPSVPVSASLPQLQPYRALDVSRLRLHGRGDWKLESFLEGPLWLPFLDPAILRHGFAVAPEDLPDLEQESPEECLKLALLWDANNLLELKRPLTSEAAFARSCRIFNSFKNEELDRQIGDRRPANRSEYHLAGPSKWLPQGHLVAAYSLERPGLASLGAYTSEAILGAPEKDVVGEQLFKAIGAEIDSRDPEVSRVLPRLCSLSPALPLAIDLLVHLPILAVAR</sequence>
<dbReference type="OrthoDB" id="431720at2759"/>
<organism evidence="8 9">
    <name type="scientific">Symbiodinium microadriaticum</name>
    <name type="common">Dinoflagellate</name>
    <name type="synonym">Zooxanthella microadriatica</name>
    <dbReference type="NCBI Taxonomy" id="2951"/>
    <lineage>
        <taxon>Eukaryota</taxon>
        <taxon>Sar</taxon>
        <taxon>Alveolata</taxon>
        <taxon>Dinophyceae</taxon>
        <taxon>Suessiales</taxon>
        <taxon>Symbiodiniaceae</taxon>
        <taxon>Symbiodinium</taxon>
    </lineage>
</organism>
<evidence type="ECO:0000313" key="9">
    <source>
        <dbReference type="Proteomes" id="UP000186817"/>
    </source>
</evidence>
<feature type="compositionally biased region" description="Polar residues" evidence="5">
    <location>
        <begin position="198"/>
        <end position="212"/>
    </location>
</feature>
<accession>A0A1Q9C8G8</accession>
<feature type="compositionally biased region" description="Polar residues" evidence="5">
    <location>
        <begin position="1796"/>
        <end position="1809"/>
    </location>
</feature>
<dbReference type="InterPro" id="IPR005821">
    <property type="entry name" value="Ion_trans_dom"/>
</dbReference>
<dbReference type="Pfam" id="PF00520">
    <property type="entry name" value="Ion_trans"/>
    <property type="match status" value="1"/>
</dbReference>
<keyword evidence="8" id="KW-0406">Ion transport</keyword>
<name>A0A1Q9C8G8_SYMMI</name>
<feature type="region of interest" description="Disordered" evidence="5">
    <location>
        <begin position="1741"/>
        <end position="1809"/>
    </location>
</feature>
<keyword evidence="8" id="KW-0813">Transport</keyword>
<dbReference type="PANTHER" id="PTHR10037:SF62">
    <property type="entry name" value="SODIUM CHANNEL PROTEIN 60E"/>
    <property type="match status" value="1"/>
</dbReference>
<keyword evidence="4 6" id="KW-0472">Membrane</keyword>
<dbReference type="GO" id="GO:0001518">
    <property type="term" value="C:voltage-gated sodium channel complex"/>
    <property type="evidence" value="ECO:0007669"/>
    <property type="project" value="TreeGrafter"/>
</dbReference>
<comment type="caution">
    <text evidence="8">The sequence shown here is derived from an EMBL/GenBank/DDBJ whole genome shotgun (WGS) entry which is preliminary data.</text>
</comment>
<keyword evidence="9" id="KW-1185">Reference proteome</keyword>
<evidence type="ECO:0000256" key="5">
    <source>
        <dbReference type="SAM" id="MobiDB-lite"/>
    </source>
</evidence>
<keyword evidence="2 6" id="KW-0812">Transmembrane</keyword>
<dbReference type="InterPro" id="IPR043203">
    <property type="entry name" value="VGCC_Ca_Na"/>
</dbReference>
<feature type="transmembrane region" description="Helical" evidence="6">
    <location>
        <begin position="1320"/>
        <end position="1343"/>
    </location>
</feature>
<dbReference type="Gene3D" id="1.20.120.350">
    <property type="entry name" value="Voltage-gated potassium channels. Chain C"/>
    <property type="match status" value="1"/>
</dbReference>
<feature type="compositionally biased region" description="Basic residues" evidence="5">
    <location>
        <begin position="177"/>
        <end position="187"/>
    </location>
</feature>